<keyword evidence="3" id="KW-1185">Reference proteome</keyword>
<feature type="compositionally biased region" description="Basic residues" evidence="1">
    <location>
        <begin position="33"/>
        <end position="42"/>
    </location>
</feature>
<evidence type="ECO:0000256" key="1">
    <source>
        <dbReference type="SAM" id="MobiDB-lite"/>
    </source>
</evidence>
<evidence type="ECO:0000313" key="3">
    <source>
        <dbReference type="Proteomes" id="UP001151760"/>
    </source>
</evidence>
<feature type="compositionally biased region" description="Basic and acidic residues" evidence="1">
    <location>
        <begin position="63"/>
        <end position="76"/>
    </location>
</feature>
<organism evidence="2 3">
    <name type="scientific">Tanacetum coccineum</name>
    <dbReference type="NCBI Taxonomy" id="301880"/>
    <lineage>
        <taxon>Eukaryota</taxon>
        <taxon>Viridiplantae</taxon>
        <taxon>Streptophyta</taxon>
        <taxon>Embryophyta</taxon>
        <taxon>Tracheophyta</taxon>
        <taxon>Spermatophyta</taxon>
        <taxon>Magnoliopsida</taxon>
        <taxon>eudicotyledons</taxon>
        <taxon>Gunneridae</taxon>
        <taxon>Pentapetalae</taxon>
        <taxon>asterids</taxon>
        <taxon>campanulids</taxon>
        <taxon>Asterales</taxon>
        <taxon>Asteraceae</taxon>
        <taxon>Asteroideae</taxon>
        <taxon>Anthemideae</taxon>
        <taxon>Anthemidinae</taxon>
        <taxon>Tanacetum</taxon>
    </lineage>
</organism>
<accession>A0ABQ5I097</accession>
<feature type="region of interest" description="Disordered" evidence="1">
    <location>
        <begin position="1"/>
        <end position="143"/>
    </location>
</feature>
<evidence type="ECO:0000313" key="2">
    <source>
        <dbReference type="EMBL" id="GJT92812.1"/>
    </source>
</evidence>
<name>A0ABQ5I097_9ASTR</name>
<dbReference type="EMBL" id="BQNB010020145">
    <property type="protein sequence ID" value="GJT92812.1"/>
    <property type="molecule type" value="Genomic_DNA"/>
</dbReference>
<feature type="compositionally biased region" description="Basic and acidic residues" evidence="1">
    <location>
        <begin position="129"/>
        <end position="142"/>
    </location>
</feature>
<feature type="compositionally biased region" description="Polar residues" evidence="1">
    <location>
        <begin position="1"/>
        <end position="29"/>
    </location>
</feature>
<dbReference type="Proteomes" id="UP001151760">
    <property type="component" value="Unassembled WGS sequence"/>
</dbReference>
<feature type="region of interest" description="Disordered" evidence="1">
    <location>
        <begin position="161"/>
        <end position="191"/>
    </location>
</feature>
<protein>
    <submittedName>
        <fullName evidence="2">Uncharacterized protein</fullName>
    </submittedName>
</protein>
<reference evidence="2" key="2">
    <citation type="submission" date="2022-01" db="EMBL/GenBank/DDBJ databases">
        <authorList>
            <person name="Yamashiro T."/>
            <person name="Shiraishi A."/>
            <person name="Satake H."/>
            <person name="Nakayama K."/>
        </authorList>
    </citation>
    <scope>NUCLEOTIDE SEQUENCE</scope>
</reference>
<proteinExistence type="predicted"/>
<gene>
    <name evidence="2" type="ORF">Tco_1081657</name>
</gene>
<feature type="compositionally biased region" description="Polar residues" evidence="1">
    <location>
        <begin position="45"/>
        <end position="59"/>
    </location>
</feature>
<feature type="compositionally biased region" description="Basic and acidic residues" evidence="1">
    <location>
        <begin position="85"/>
        <end position="96"/>
    </location>
</feature>
<feature type="compositionally biased region" description="Basic residues" evidence="1">
    <location>
        <begin position="114"/>
        <end position="123"/>
    </location>
</feature>
<comment type="caution">
    <text evidence="2">The sequence shown here is derived from an EMBL/GenBank/DDBJ whole genome shotgun (WGS) entry which is preliminary data.</text>
</comment>
<reference evidence="2" key="1">
    <citation type="journal article" date="2022" name="Int. J. Mol. Sci.">
        <title>Draft Genome of Tanacetum Coccineum: Genomic Comparison of Closely Related Tanacetum-Family Plants.</title>
        <authorList>
            <person name="Yamashiro T."/>
            <person name="Shiraishi A."/>
            <person name="Nakayama K."/>
            <person name="Satake H."/>
        </authorList>
    </citation>
    <scope>NUCLEOTIDE SEQUENCE</scope>
</reference>
<sequence>MSQPANQAQTPANSAVQNTTGKGSKQIPDNNPGKRRTKKRRPSPVTASRGTRPLQNASAFSRLRHEGEKPTRRRSPENVTVFTRLDPRDKNVFTRLRERKRSVHSRLGPDLTPRHRHASKRRSASLSRSAEDPHRKRKEARDLFQSYVTCSSKRQRAIEEEWDAADRASRRPPGRAEELYLSKKYHDQGGH</sequence>